<proteinExistence type="predicted"/>
<dbReference type="GO" id="GO:0015171">
    <property type="term" value="F:amino acid transmembrane transporter activity"/>
    <property type="evidence" value="ECO:0007669"/>
    <property type="project" value="TreeGrafter"/>
</dbReference>
<protein>
    <submittedName>
        <fullName evidence="7">Threonine/homoserine/homoserine lactone efflux protein</fullName>
    </submittedName>
</protein>
<dbReference type="EMBL" id="FRFE01000001">
    <property type="protein sequence ID" value="SHO42802.1"/>
    <property type="molecule type" value="Genomic_DNA"/>
</dbReference>
<reference evidence="7 8" key="1">
    <citation type="submission" date="2016-12" db="EMBL/GenBank/DDBJ databases">
        <authorList>
            <person name="Song W.-J."/>
            <person name="Kurnit D.M."/>
        </authorList>
    </citation>
    <scope>NUCLEOTIDE SEQUENCE [LARGE SCALE GENOMIC DNA]</scope>
    <source>
        <strain evidence="7 8">DSM 18488</strain>
    </source>
</reference>
<dbReference type="AlphaFoldDB" id="A0A1M7XVT0"/>
<evidence type="ECO:0000256" key="2">
    <source>
        <dbReference type="ARBA" id="ARBA00022475"/>
    </source>
</evidence>
<evidence type="ECO:0000313" key="7">
    <source>
        <dbReference type="EMBL" id="SHO42802.1"/>
    </source>
</evidence>
<evidence type="ECO:0000256" key="1">
    <source>
        <dbReference type="ARBA" id="ARBA00004651"/>
    </source>
</evidence>
<dbReference type="OrthoDB" id="9807053at2"/>
<evidence type="ECO:0000256" key="3">
    <source>
        <dbReference type="ARBA" id="ARBA00022692"/>
    </source>
</evidence>
<keyword evidence="2" id="KW-1003">Cell membrane</keyword>
<name>A0A1M7XVT0_9BACT</name>
<keyword evidence="8" id="KW-1185">Reference proteome</keyword>
<keyword evidence="4 6" id="KW-1133">Transmembrane helix</keyword>
<dbReference type="GO" id="GO:0005886">
    <property type="term" value="C:plasma membrane"/>
    <property type="evidence" value="ECO:0007669"/>
    <property type="project" value="UniProtKB-SubCell"/>
</dbReference>
<dbReference type="PANTHER" id="PTHR30086">
    <property type="entry name" value="ARGININE EXPORTER PROTEIN ARGO"/>
    <property type="match status" value="1"/>
</dbReference>
<feature type="transmembrane region" description="Helical" evidence="6">
    <location>
        <begin position="181"/>
        <end position="201"/>
    </location>
</feature>
<dbReference type="STRING" id="1121416.SAMN02745220_00159"/>
<evidence type="ECO:0000256" key="5">
    <source>
        <dbReference type="ARBA" id="ARBA00023136"/>
    </source>
</evidence>
<dbReference type="Proteomes" id="UP000184603">
    <property type="component" value="Unassembled WGS sequence"/>
</dbReference>
<dbReference type="PANTHER" id="PTHR30086:SF17">
    <property type="entry name" value="LYSE FAMILY TRANSLOCATOR"/>
    <property type="match status" value="1"/>
</dbReference>
<accession>A0A1M7XVT0</accession>
<dbReference type="InterPro" id="IPR001123">
    <property type="entry name" value="LeuE-type"/>
</dbReference>
<sequence length="202" mass="22409">MEFICIATAHFLALLSPGPDFFLILQAALRLPLRYGIAICVGIAVANGVYLLLAVLGLEAISSWDWLVALLRYGGSCYLIYLGILLLRAPRQQPANQAGSHPLGQQHLGRQFILGFLSGILNPKNMIFYLSLFTAMVSAETGFITRCLYGLWMTSVVLCWDCLLVLLVQRTRFISILRTKIFYLEKASGTVFAFLGMTLLLN</sequence>
<organism evidence="7 8">
    <name type="scientific">Desulfopila aestuarii DSM 18488</name>
    <dbReference type="NCBI Taxonomy" id="1121416"/>
    <lineage>
        <taxon>Bacteria</taxon>
        <taxon>Pseudomonadati</taxon>
        <taxon>Thermodesulfobacteriota</taxon>
        <taxon>Desulfobulbia</taxon>
        <taxon>Desulfobulbales</taxon>
        <taxon>Desulfocapsaceae</taxon>
        <taxon>Desulfopila</taxon>
    </lineage>
</organism>
<dbReference type="RefSeq" id="WP_073611533.1">
    <property type="nucleotide sequence ID" value="NZ_FRFE01000001.1"/>
</dbReference>
<keyword evidence="5 6" id="KW-0472">Membrane</keyword>
<feature type="transmembrane region" description="Helical" evidence="6">
    <location>
        <begin position="150"/>
        <end position="169"/>
    </location>
</feature>
<comment type="subcellular location">
    <subcellularLocation>
        <location evidence="1">Cell membrane</location>
        <topology evidence="1">Multi-pass membrane protein</topology>
    </subcellularLocation>
</comment>
<evidence type="ECO:0000313" key="8">
    <source>
        <dbReference type="Proteomes" id="UP000184603"/>
    </source>
</evidence>
<keyword evidence="3 6" id="KW-0812">Transmembrane</keyword>
<dbReference type="Pfam" id="PF01810">
    <property type="entry name" value="LysE"/>
    <property type="match status" value="1"/>
</dbReference>
<evidence type="ECO:0000256" key="4">
    <source>
        <dbReference type="ARBA" id="ARBA00022989"/>
    </source>
</evidence>
<feature type="transmembrane region" description="Helical" evidence="6">
    <location>
        <begin position="37"/>
        <end position="58"/>
    </location>
</feature>
<feature type="transmembrane region" description="Helical" evidence="6">
    <location>
        <begin position="70"/>
        <end position="87"/>
    </location>
</feature>
<evidence type="ECO:0000256" key="6">
    <source>
        <dbReference type="SAM" id="Phobius"/>
    </source>
</evidence>
<gene>
    <name evidence="7" type="ORF">SAMN02745220_00159</name>
</gene>